<dbReference type="SUPFAM" id="SSF56672">
    <property type="entry name" value="DNA/RNA polymerases"/>
    <property type="match status" value="1"/>
</dbReference>
<keyword evidence="2" id="KW-0548">Nucleotidyltransferase</keyword>
<keyword evidence="3" id="KW-1185">Reference proteome</keyword>
<dbReference type="Gene3D" id="3.60.10.10">
    <property type="entry name" value="Endonuclease/exonuclease/phosphatase"/>
    <property type="match status" value="1"/>
</dbReference>
<accession>A0A0J7N1B2</accession>
<protein>
    <submittedName>
        <fullName evidence="2">Reverse transcriptase</fullName>
    </submittedName>
</protein>
<dbReference type="InterPro" id="IPR036691">
    <property type="entry name" value="Endo/exonu/phosph_ase_sf"/>
</dbReference>
<gene>
    <name evidence="2" type="ORF">RF55_14563</name>
</gene>
<feature type="domain" description="Endonuclease/exonuclease/phosphatase" evidence="1">
    <location>
        <begin position="22"/>
        <end position="99"/>
    </location>
</feature>
<dbReference type="EMBL" id="LBMM01012053">
    <property type="protein sequence ID" value="KMQ86445.1"/>
    <property type="molecule type" value="Genomic_DNA"/>
</dbReference>
<dbReference type="Pfam" id="PF14529">
    <property type="entry name" value="Exo_endo_phos_2"/>
    <property type="match status" value="1"/>
</dbReference>
<comment type="caution">
    <text evidence="2">The sequence shown here is derived from an EMBL/GenBank/DDBJ whole genome shotgun (WGS) entry which is preliminary data.</text>
</comment>
<organism evidence="2 3">
    <name type="scientific">Lasius niger</name>
    <name type="common">Black garden ant</name>
    <dbReference type="NCBI Taxonomy" id="67767"/>
    <lineage>
        <taxon>Eukaryota</taxon>
        <taxon>Metazoa</taxon>
        <taxon>Ecdysozoa</taxon>
        <taxon>Arthropoda</taxon>
        <taxon>Hexapoda</taxon>
        <taxon>Insecta</taxon>
        <taxon>Pterygota</taxon>
        <taxon>Neoptera</taxon>
        <taxon>Endopterygota</taxon>
        <taxon>Hymenoptera</taxon>
        <taxon>Apocrita</taxon>
        <taxon>Aculeata</taxon>
        <taxon>Formicoidea</taxon>
        <taxon>Formicidae</taxon>
        <taxon>Formicinae</taxon>
        <taxon>Lasius</taxon>
        <taxon>Lasius</taxon>
    </lineage>
</organism>
<dbReference type="SUPFAM" id="SSF56219">
    <property type="entry name" value="DNase I-like"/>
    <property type="match status" value="1"/>
</dbReference>
<reference evidence="2 3" key="1">
    <citation type="submission" date="2015-04" db="EMBL/GenBank/DDBJ databases">
        <title>Lasius niger genome sequencing.</title>
        <authorList>
            <person name="Konorov E.A."/>
            <person name="Nikitin M.A."/>
            <person name="Kirill M.V."/>
            <person name="Chang P."/>
        </authorList>
    </citation>
    <scope>NUCLEOTIDE SEQUENCE [LARGE SCALE GENOMIC DNA]</scope>
    <source>
        <tissue evidence="2">Whole</tissue>
    </source>
</reference>
<proteinExistence type="predicted"/>
<keyword evidence="2" id="KW-0808">Transferase</keyword>
<evidence type="ECO:0000313" key="3">
    <source>
        <dbReference type="Proteomes" id="UP000036403"/>
    </source>
</evidence>
<dbReference type="AlphaFoldDB" id="A0A0J7N1B2"/>
<dbReference type="Proteomes" id="UP000036403">
    <property type="component" value="Unassembled WGS sequence"/>
</dbReference>
<sequence>MTLCSILKHWEIDLFPEATTNNAKHPQWGSRLLSPKGRELHKAMEYLKLDSVSTGKPTYWPTDKRKIPDTIDFYITKNISKRYLKTKSCLELSSDHSPVLLTLSSKVLEKEKPCIFSNKRTDWEYFRLQVEETLNTSIPLKTEYEITESIEHFNQCIQQAAWNATPLNSAKDSVNESSVPVRLKVAEKRKLRKQWQTTRFPELKAKLNKVTKSLRKMLNSERNQGIQEYLQNLSATQASDYTLWKATKRLKQPEILITPVRSPDGKWARSANEKADAFAQHLAEVFTPHPDAAQSEEEEDEIYRALNEPYQLELPLHNFKKNEVIKIIQNNLNPKKASGYNLITGQILQNLPEKGWKFLTQLFNAILRTSFFPLQWKVSQIILILKPGKKPEDVKSYRPISLLPILSKVFEKLLLSRLRPIIEEKGLIPNHQFGFRHKHASIEQAHRIYKKKYIQA</sequence>
<dbReference type="STRING" id="67767.A0A0J7N1B2"/>
<keyword evidence="2" id="KW-0695">RNA-directed DNA polymerase</keyword>
<dbReference type="InterPro" id="IPR005135">
    <property type="entry name" value="Endo/exonuclease/phosphatase"/>
</dbReference>
<dbReference type="OrthoDB" id="7550275at2759"/>
<evidence type="ECO:0000313" key="2">
    <source>
        <dbReference type="EMBL" id="KMQ86445.1"/>
    </source>
</evidence>
<name>A0A0J7N1B2_LASNI</name>
<evidence type="ECO:0000259" key="1">
    <source>
        <dbReference type="Pfam" id="PF14529"/>
    </source>
</evidence>
<dbReference type="GO" id="GO:0003964">
    <property type="term" value="F:RNA-directed DNA polymerase activity"/>
    <property type="evidence" value="ECO:0007669"/>
    <property type="project" value="UniProtKB-KW"/>
</dbReference>
<dbReference type="PaxDb" id="67767-A0A0J7N1B2"/>
<dbReference type="InterPro" id="IPR043502">
    <property type="entry name" value="DNA/RNA_pol_sf"/>
</dbReference>
<dbReference type="PANTHER" id="PTHR19446">
    <property type="entry name" value="REVERSE TRANSCRIPTASES"/>
    <property type="match status" value="1"/>
</dbReference>